<dbReference type="NCBIfam" id="NF010659">
    <property type="entry name" value="PRK14058.1-1"/>
    <property type="match status" value="1"/>
</dbReference>
<evidence type="ECO:0000256" key="2">
    <source>
        <dbReference type="ARBA" id="ARBA00022605"/>
    </source>
</evidence>
<sequence length="263" mass="28947">MIIVKIGGGNRINLPGIASDLADIHEPMLIVHGANALRDELLQKLGLNKKIVTSQSGYSSVFSDQQTLDVMMMAYSGLRNKRLVELLQQNGINAIGLTGLDGRVIQGRRNRGIRVKENGKIKLLRDFSGKPQSVNEQLLNFLLDQCYTPVLTVPIIDENGTAINSENDDIVALLQTVFKAHIVLQLIEAPGLLEDIADEHSLIEQLSQQELARREAAAEGRMKRKLHALVKLFENSSPRVIIADGRSEHPIKDALNGKGTVIK</sequence>
<evidence type="ECO:0000256" key="5">
    <source>
        <dbReference type="ARBA" id="ARBA00022777"/>
    </source>
</evidence>
<keyword evidence="6" id="KW-0067">ATP-binding</keyword>
<comment type="pathway">
    <text evidence="7">Amino-acid biosynthesis.</text>
</comment>
<dbReference type="InterPro" id="IPR004662">
    <property type="entry name" value="AcgluKinase_fam"/>
</dbReference>
<dbReference type="EMBL" id="DRTD01000195">
    <property type="protein sequence ID" value="HHE54666.1"/>
    <property type="molecule type" value="Genomic_DNA"/>
</dbReference>
<dbReference type="SUPFAM" id="SSF53633">
    <property type="entry name" value="Carbamate kinase-like"/>
    <property type="match status" value="1"/>
</dbReference>
<evidence type="ECO:0000256" key="4">
    <source>
        <dbReference type="ARBA" id="ARBA00022741"/>
    </source>
</evidence>
<keyword evidence="5 11" id="KW-0418">Kinase</keyword>
<evidence type="ECO:0000256" key="9">
    <source>
        <dbReference type="ARBA" id="ARBA00030639"/>
    </source>
</evidence>
<comment type="caution">
    <text evidence="11">The sequence shown here is derived from an EMBL/GenBank/DDBJ whole genome shotgun (WGS) entry which is preliminary data.</text>
</comment>
<dbReference type="PANTHER" id="PTHR23342:SF20">
    <property type="entry name" value="[LYSW]-AMINOADIPATE KINASE"/>
    <property type="match status" value="1"/>
</dbReference>
<dbReference type="GO" id="GO:0006526">
    <property type="term" value="P:L-arginine biosynthetic process"/>
    <property type="evidence" value="ECO:0007669"/>
    <property type="project" value="TreeGrafter"/>
</dbReference>
<keyword evidence="2" id="KW-0028">Amino-acid biosynthesis</keyword>
<dbReference type="Proteomes" id="UP000886111">
    <property type="component" value="Unassembled WGS sequence"/>
</dbReference>
<keyword evidence="3" id="KW-0808">Transferase</keyword>
<evidence type="ECO:0000256" key="3">
    <source>
        <dbReference type="ARBA" id="ARBA00022679"/>
    </source>
</evidence>
<dbReference type="Gene3D" id="3.40.1160.10">
    <property type="entry name" value="Acetylglutamate kinase-like"/>
    <property type="match status" value="1"/>
</dbReference>
<protein>
    <recommendedName>
        <fullName evidence="1">Acetylglutamate kinase</fullName>
    </recommendedName>
    <alternativeName>
        <fullName evidence="8">N-acetyl-L-glutamate 5-phosphotransferase</fullName>
    </alternativeName>
    <alternativeName>
        <fullName evidence="9">NAG kinase</fullName>
    </alternativeName>
</protein>
<dbReference type="GO" id="GO:0005524">
    <property type="term" value="F:ATP binding"/>
    <property type="evidence" value="ECO:0007669"/>
    <property type="project" value="UniProtKB-KW"/>
</dbReference>
<dbReference type="GO" id="GO:0003991">
    <property type="term" value="F:acetylglutamate kinase activity"/>
    <property type="evidence" value="ECO:0007669"/>
    <property type="project" value="TreeGrafter"/>
</dbReference>
<evidence type="ECO:0000259" key="10">
    <source>
        <dbReference type="Pfam" id="PF00696"/>
    </source>
</evidence>
<dbReference type="Pfam" id="PF00696">
    <property type="entry name" value="AA_kinase"/>
    <property type="match status" value="1"/>
</dbReference>
<reference evidence="11" key="1">
    <citation type="journal article" date="2020" name="mSystems">
        <title>Genome- and Community-Level Interaction Insights into Carbon Utilization and Element Cycling Functions of Hydrothermarchaeota in Hydrothermal Sediment.</title>
        <authorList>
            <person name="Zhou Z."/>
            <person name="Liu Y."/>
            <person name="Xu W."/>
            <person name="Pan J."/>
            <person name="Luo Z.H."/>
            <person name="Li M."/>
        </authorList>
    </citation>
    <scope>NUCLEOTIDE SEQUENCE [LARGE SCALE GENOMIC DNA]</scope>
    <source>
        <strain evidence="11">HyVt-76</strain>
    </source>
</reference>
<dbReference type="InterPro" id="IPR001048">
    <property type="entry name" value="Asp/Glu/Uridylate_kinase"/>
</dbReference>
<evidence type="ECO:0000256" key="7">
    <source>
        <dbReference type="ARBA" id="ARBA00029440"/>
    </source>
</evidence>
<feature type="domain" description="Aspartate/glutamate/uridylate kinase" evidence="10">
    <location>
        <begin position="2"/>
        <end position="244"/>
    </location>
</feature>
<dbReference type="PANTHER" id="PTHR23342">
    <property type="entry name" value="N-ACETYLGLUTAMATE SYNTHASE"/>
    <property type="match status" value="1"/>
</dbReference>
<evidence type="ECO:0000256" key="1">
    <source>
        <dbReference type="ARBA" id="ARBA00021197"/>
    </source>
</evidence>
<dbReference type="GO" id="GO:0005737">
    <property type="term" value="C:cytoplasm"/>
    <property type="evidence" value="ECO:0007669"/>
    <property type="project" value="InterPro"/>
</dbReference>
<evidence type="ECO:0000256" key="6">
    <source>
        <dbReference type="ARBA" id="ARBA00022840"/>
    </source>
</evidence>
<dbReference type="PIRSF" id="PIRSF000728">
    <property type="entry name" value="NAGK"/>
    <property type="match status" value="1"/>
</dbReference>
<evidence type="ECO:0000256" key="8">
    <source>
        <dbReference type="ARBA" id="ARBA00030178"/>
    </source>
</evidence>
<dbReference type="InterPro" id="IPR036393">
    <property type="entry name" value="AceGlu_kinase-like_sf"/>
</dbReference>
<name>A0A7V5H2J6_CALAY</name>
<keyword evidence="4" id="KW-0547">Nucleotide-binding</keyword>
<accession>A0A7V5H2J6</accession>
<evidence type="ECO:0000313" key="11">
    <source>
        <dbReference type="EMBL" id="HHE54666.1"/>
    </source>
</evidence>
<gene>
    <name evidence="11" type="ORF">ENL21_02710</name>
</gene>
<proteinExistence type="predicted"/>
<organism evidence="11">
    <name type="scientific">Caldithrix abyssi</name>
    <dbReference type="NCBI Taxonomy" id="187145"/>
    <lineage>
        <taxon>Bacteria</taxon>
        <taxon>Pseudomonadati</taxon>
        <taxon>Calditrichota</taxon>
        <taxon>Calditrichia</taxon>
        <taxon>Calditrichales</taxon>
        <taxon>Calditrichaceae</taxon>
        <taxon>Caldithrix</taxon>
    </lineage>
</organism>
<dbReference type="AlphaFoldDB" id="A0A7V5H2J6"/>